<organism evidence="2 3">
    <name type="scientific">Caenorhabditis auriculariae</name>
    <dbReference type="NCBI Taxonomy" id="2777116"/>
    <lineage>
        <taxon>Eukaryota</taxon>
        <taxon>Metazoa</taxon>
        <taxon>Ecdysozoa</taxon>
        <taxon>Nematoda</taxon>
        <taxon>Chromadorea</taxon>
        <taxon>Rhabditida</taxon>
        <taxon>Rhabditina</taxon>
        <taxon>Rhabditomorpha</taxon>
        <taxon>Rhabditoidea</taxon>
        <taxon>Rhabditidae</taxon>
        <taxon>Peloderinae</taxon>
        <taxon>Caenorhabditis</taxon>
    </lineage>
</organism>
<evidence type="ECO:0000256" key="1">
    <source>
        <dbReference type="SAM" id="SignalP"/>
    </source>
</evidence>
<sequence length="129" mass="14347">MRYIVCIAVMSLYGVLASFDGDFTRYEFEDLTGGRSGGKRATVVIPRSSLMISGRGYMPGFAPMMQNIMKRGGQPDADGMRKRGADERLVGIPRSGLLISGRGWMPGFVDVVPNLYKRSHNIERFILRP</sequence>
<dbReference type="Proteomes" id="UP000835052">
    <property type="component" value="Unassembled WGS sequence"/>
</dbReference>
<proteinExistence type="predicted"/>
<feature type="signal peptide" evidence="1">
    <location>
        <begin position="1"/>
        <end position="17"/>
    </location>
</feature>
<comment type="caution">
    <text evidence="2">The sequence shown here is derived from an EMBL/GenBank/DDBJ whole genome shotgun (WGS) entry which is preliminary data.</text>
</comment>
<protein>
    <submittedName>
        <fullName evidence="2">Uncharacterized protein</fullName>
    </submittedName>
</protein>
<evidence type="ECO:0000313" key="2">
    <source>
        <dbReference type="EMBL" id="CAD6189203.1"/>
    </source>
</evidence>
<dbReference type="AlphaFoldDB" id="A0A8S1H1Q9"/>
<dbReference type="OrthoDB" id="5827953at2759"/>
<reference evidence="2" key="1">
    <citation type="submission" date="2020-10" db="EMBL/GenBank/DDBJ databases">
        <authorList>
            <person name="Kikuchi T."/>
        </authorList>
    </citation>
    <scope>NUCLEOTIDE SEQUENCE</scope>
    <source>
        <strain evidence="2">NKZ352</strain>
    </source>
</reference>
<name>A0A8S1H1Q9_9PELO</name>
<dbReference type="EMBL" id="CAJGYM010000010">
    <property type="protein sequence ID" value="CAD6189203.1"/>
    <property type="molecule type" value="Genomic_DNA"/>
</dbReference>
<accession>A0A8S1H1Q9</accession>
<evidence type="ECO:0000313" key="3">
    <source>
        <dbReference type="Proteomes" id="UP000835052"/>
    </source>
</evidence>
<gene>
    <name evidence="2" type="ORF">CAUJ_LOCUS5122</name>
</gene>
<keyword evidence="1" id="KW-0732">Signal</keyword>
<feature type="chain" id="PRO_5035927931" evidence="1">
    <location>
        <begin position="18"/>
        <end position="129"/>
    </location>
</feature>
<keyword evidence="3" id="KW-1185">Reference proteome</keyword>